<dbReference type="InterPro" id="IPR027417">
    <property type="entry name" value="P-loop_NTPase"/>
</dbReference>
<dbReference type="Proteomes" id="UP001217089">
    <property type="component" value="Unassembled WGS sequence"/>
</dbReference>
<evidence type="ECO:0000259" key="9">
    <source>
        <dbReference type="PROSITE" id="PS51192"/>
    </source>
</evidence>
<reference evidence="11 12" key="1">
    <citation type="submission" date="2022-12" db="EMBL/GenBank/DDBJ databases">
        <title>Chromosome-level genome of Tegillarca granosa.</title>
        <authorList>
            <person name="Kim J."/>
        </authorList>
    </citation>
    <scope>NUCLEOTIDE SEQUENCE [LARGE SCALE GENOMIC DNA]</scope>
    <source>
        <strain evidence="11">Teg-2019</strain>
        <tissue evidence="11">Adductor muscle</tissue>
    </source>
</reference>
<feature type="region of interest" description="Disordered" evidence="8">
    <location>
        <begin position="364"/>
        <end position="384"/>
    </location>
</feature>
<dbReference type="InterPro" id="IPR007502">
    <property type="entry name" value="Helicase-assoc_dom"/>
</dbReference>
<keyword evidence="5" id="KW-0067">ATP-binding</keyword>
<accession>A0ABQ9FVA8</accession>
<evidence type="ECO:0000313" key="12">
    <source>
        <dbReference type="Proteomes" id="UP001217089"/>
    </source>
</evidence>
<keyword evidence="4" id="KW-0378">Hydrolase</keyword>
<evidence type="ECO:0000259" key="10">
    <source>
        <dbReference type="PROSITE" id="PS51194"/>
    </source>
</evidence>
<dbReference type="CDD" id="cd17974">
    <property type="entry name" value="DEXHc_DHX16"/>
    <property type="match status" value="1"/>
</dbReference>
<evidence type="ECO:0000256" key="4">
    <source>
        <dbReference type="ARBA" id="ARBA00022801"/>
    </source>
</evidence>
<dbReference type="PROSITE" id="PS51192">
    <property type="entry name" value="HELICASE_ATP_BIND_1"/>
    <property type="match status" value="1"/>
</dbReference>
<dbReference type="SMART" id="SM00490">
    <property type="entry name" value="HELICc"/>
    <property type="match status" value="1"/>
</dbReference>
<evidence type="ECO:0000256" key="7">
    <source>
        <dbReference type="ARBA" id="ARBA00047984"/>
    </source>
</evidence>
<feature type="region of interest" description="Disordered" evidence="8">
    <location>
        <begin position="170"/>
        <end position="205"/>
    </location>
</feature>
<dbReference type="CDD" id="cd18791">
    <property type="entry name" value="SF2_C_RHA"/>
    <property type="match status" value="1"/>
</dbReference>
<dbReference type="InterPro" id="IPR002464">
    <property type="entry name" value="DNA/RNA_helicase_DEAH_CS"/>
</dbReference>
<dbReference type="SUPFAM" id="SSF52540">
    <property type="entry name" value="P-loop containing nucleoside triphosphate hydrolases"/>
    <property type="match status" value="1"/>
</dbReference>
<feature type="region of interest" description="Disordered" evidence="8">
    <location>
        <begin position="1015"/>
        <end position="1038"/>
    </location>
</feature>
<keyword evidence="12" id="KW-1185">Reference proteome</keyword>
<comment type="caution">
    <text evidence="11">The sequence shown here is derived from an EMBL/GenBank/DDBJ whole genome shotgun (WGS) entry which is preliminary data.</text>
</comment>
<dbReference type="Pfam" id="PF04408">
    <property type="entry name" value="WHD_HA2"/>
    <property type="match status" value="1"/>
</dbReference>
<dbReference type="PANTHER" id="PTHR18934">
    <property type="entry name" value="ATP-DEPENDENT RNA HELICASE"/>
    <property type="match status" value="1"/>
</dbReference>
<dbReference type="PROSITE" id="PS51194">
    <property type="entry name" value="HELICASE_CTER"/>
    <property type="match status" value="1"/>
</dbReference>
<dbReference type="SMART" id="SM00487">
    <property type="entry name" value="DEXDc"/>
    <property type="match status" value="1"/>
</dbReference>
<comment type="catalytic activity">
    <reaction evidence="7">
        <text>ATP + H2O = ADP + phosphate + H(+)</text>
        <dbReference type="Rhea" id="RHEA:13065"/>
        <dbReference type="ChEBI" id="CHEBI:15377"/>
        <dbReference type="ChEBI" id="CHEBI:15378"/>
        <dbReference type="ChEBI" id="CHEBI:30616"/>
        <dbReference type="ChEBI" id="CHEBI:43474"/>
        <dbReference type="ChEBI" id="CHEBI:456216"/>
        <dbReference type="EC" id="3.6.4.13"/>
    </reaction>
</comment>
<dbReference type="Pfam" id="PF00271">
    <property type="entry name" value="Helicase_C"/>
    <property type="match status" value="1"/>
</dbReference>
<dbReference type="InterPro" id="IPR014001">
    <property type="entry name" value="Helicase_ATP-bd"/>
</dbReference>
<dbReference type="PANTHER" id="PTHR18934:SF83">
    <property type="entry name" value="PRE-MRNA-SPLICING FACTOR ATP-DEPENDENT RNA HELICASE DHX16"/>
    <property type="match status" value="1"/>
</dbReference>
<dbReference type="SMART" id="SM00847">
    <property type="entry name" value="HA2"/>
    <property type="match status" value="1"/>
</dbReference>
<feature type="domain" description="Helicase C-terminal" evidence="10">
    <location>
        <begin position="591"/>
        <end position="764"/>
    </location>
</feature>
<evidence type="ECO:0000256" key="3">
    <source>
        <dbReference type="ARBA" id="ARBA00022741"/>
    </source>
</evidence>
<feature type="domain" description="Helicase ATP-binding" evidence="9">
    <location>
        <begin position="402"/>
        <end position="566"/>
    </location>
</feature>
<dbReference type="InterPro" id="IPR001650">
    <property type="entry name" value="Helicase_C-like"/>
</dbReference>
<dbReference type="Pfam" id="PF00270">
    <property type="entry name" value="DEAD"/>
    <property type="match status" value="1"/>
</dbReference>
<dbReference type="PROSITE" id="PS00690">
    <property type="entry name" value="DEAH_ATP_HELICASE"/>
    <property type="match status" value="1"/>
</dbReference>
<evidence type="ECO:0000256" key="6">
    <source>
        <dbReference type="ARBA" id="ARBA00023187"/>
    </source>
</evidence>
<keyword evidence="2" id="KW-0507">mRNA processing</keyword>
<feature type="region of interest" description="Disordered" evidence="8">
    <location>
        <begin position="93"/>
        <end position="156"/>
    </location>
</feature>
<dbReference type="InterPro" id="IPR011545">
    <property type="entry name" value="DEAD/DEAH_box_helicase_dom"/>
</dbReference>
<gene>
    <name evidence="11" type="ORF">KUTeg_001296</name>
</gene>
<keyword evidence="6" id="KW-0508">mRNA splicing</keyword>
<organism evidence="11 12">
    <name type="scientific">Tegillarca granosa</name>
    <name type="common">Malaysian cockle</name>
    <name type="synonym">Anadara granosa</name>
    <dbReference type="NCBI Taxonomy" id="220873"/>
    <lineage>
        <taxon>Eukaryota</taxon>
        <taxon>Metazoa</taxon>
        <taxon>Spiralia</taxon>
        <taxon>Lophotrochozoa</taxon>
        <taxon>Mollusca</taxon>
        <taxon>Bivalvia</taxon>
        <taxon>Autobranchia</taxon>
        <taxon>Pteriomorphia</taxon>
        <taxon>Arcoida</taxon>
        <taxon>Arcoidea</taxon>
        <taxon>Arcidae</taxon>
        <taxon>Tegillarca</taxon>
    </lineage>
</organism>
<dbReference type="Gene3D" id="1.20.120.1080">
    <property type="match status" value="1"/>
</dbReference>
<dbReference type="EC" id="3.6.4.13" evidence="1"/>
<proteinExistence type="predicted"/>
<dbReference type="Pfam" id="PF07717">
    <property type="entry name" value="OB_NTP_bind"/>
    <property type="match status" value="1"/>
</dbReference>
<evidence type="ECO:0000313" key="11">
    <source>
        <dbReference type="EMBL" id="KAJ8321171.1"/>
    </source>
</evidence>
<dbReference type="Gene3D" id="3.40.50.300">
    <property type="entry name" value="P-loop containing nucleotide triphosphate hydrolases"/>
    <property type="match status" value="2"/>
</dbReference>
<dbReference type="EMBL" id="JARBDR010000135">
    <property type="protein sequence ID" value="KAJ8321171.1"/>
    <property type="molecule type" value="Genomic_DNA"/>
</dbReference>
<sequence>MSLIETWVNDKLHDILGISDKHISQFLIELGKKASSPEDFLQKLKDTGTVDIDVNMVTFAKELWNKVPHAVQREKPGRIQERKALELEQKNRSYQLVSDGDSDEDDYVVPKKKTKLDKRQRHIRKKKESSSEDESSEDERVQSSKNVQFSDSDSDIDKIEKDRLDDLKKRDEFAERLKDRDKEKTRSVMSKSEKKAYEEAKKRLQMETEDKQKIIPELRKKSRRDYLKKRHQDKLEDLEADIMDEDYLFGDSHLSKREKDEMEYKKKVLKYAKEHKKAGELEKVNRYYMPKDDVKPSEKYEEDFTEKGPNYEQKRWEEEHVGAAIMKFGAKDAKQKAKEKQKVKEYDYIVDEEIEFVQALQLPGTRKDKDREPEISEEERKKMSIQETRKSLPIYKFRDDLLAAIEAHQVLIIEGETGSGKTTQLPQYLYEGGYTEGGMKIGCTQPRRVAAMSVAARVAQEMNWKLGNQVGYSIRFEDCTSERTIIKYMTDGMLLREFLSEPDLASYSVMIIDEAHERTLHTDVLFGLVKDIARFRPDLKLLISSATLDAEKFSEFFDDAPIFRIPGRRFPVDIYYTKAPEADYLDAAVVSVLQIHVTQPPGDILVFLTGQEEIESSNEMLQERTKKLGTKIKELIILPIYANLPSDMQSKIFEPTPPGARKVILATNIAETSLTIDGIKYVIDPGFCKQNSYNARTGMESLIVTPISKASANQRAGRSGRTSAGKCFRLYTAWAYKNELEDNTVPEIQRTNLGNVVLLLKSLGINDLLHFDFMDPPPHETLVLALEQLYALSALNHKGELTTLGRRMAEFPVDPMLSKMILASEKYRCSKEILTVTAMLSVNNAIFYRPKDKVVHADTARQNFFRPGGDHITLLNVYEQWEETGFSTQWCYENFIQHRSMKRARDIRDQLEGLLERVEIEVVSNPGDSIGIRKAVTAGFFYHTARLDKTGNYKTVKHQQTVMVHPNSSLFEDRPRWVIYHELVFTTKEFMRQVIEIENSWLMEVAPHYYKSKELDDKSSRKMPKNTGKAREDVTRTY</sequence>
<name>A0ABQ9FVA8_TEGGR</name>
<evidence type="ECO:0000256" key="5">
    <source>
        <dbReference type="ARBA" id="ARBA00022840"/>
    </source>
</evidence>
<dbReference type="Pfam" id="PF21010">
    <property type="entry name" value="HA2_C"/>
    <property type="match status" value="1"/>
</dbReference>
<evidence type="ECO:0000256" key="1">
    <source>
        <dbReference type="ARBA" id="ARBA00012552"/>
    </source>
</evidence>
<keyword evidence="3" id="KW-0547">Nucleotide-binding</keyword>
<feature type="compositionally biased region" description="Basic and acidic residues" evidence="8">
    <location>
        <begin position="365"/>
        <end position="384"/>
    </location>
</feature>
<feature type="compositionally biased region" description="Basic and acidic residues" evidence="8">
    <location>
        <begin position="1029"/>
        <end position="1038"/>
    </location>
</feature>
<dbReference type="InterPro" id="IPR048333">
    <property type="entry name" value="HA2_WH"/>
</dbReference>
<dbReference type="InterPro" id="IPR011709">
    <property type="entry name" value="DEAD-box_helicase_OB_fold"/>
</dbReference>
<protein>
    <recommendedName>
        <fullName evidence="1">RNA helicase</fullName>
        <ecNumber evidence="1">3.6.4.13</ecNumber>
    </recommendedName>
</protein>
<feature type="compositionally biased region" description="Basic residues" evidence="8">
    <location>
        <begin position="110"/>
        <end position="127"/>
    </location>
</feature>
<evidence type="ECO:0000256" key="2">
    <source>
        <dbReference type="ARBA" id="ARBA00022664"/>
    </source>
</evidence>
<evidence type="ECO:0000256" key="8">
    <source>
        <dbReference type="SAM" id="MobiDB-lite"/>
    </source>
</evidence>